<feature type="domain" description="SRCR" evidence="9">
    <location>
        <begin position="4"/>
        <end position="104"/>
    </location>
</feature>
<evidence type="ECO:0000256" key="2">
    <source>
        <dbReference type="ARBA" id="ARBA00022525"/>
    </source>
</evidence>
<keyword evidence="8" id="KW-0472">Membrane</keyword>
<feature type="disulfide bond" evidence="7">
    <location>
        <begin position="372"/>
        <end position="436"/>
    </location>
</feature>
<dbReference type="PANTHER" id="PTHR19331:SF22">
    <property type="entry name" value="DELETED IN MALIGNANT BRAIN TUMORS 1 PROTEIN"/>
    <property type="match status" value="1"/>
</dbReference>
<evidence type="ECO:0000256" key="5">
    <source>
        <dbReference type="ARBA" id="ARBA00023157"/>
    </source>
</evidence>
<keyword evidence="2" id="KW-0964">Secreted</keyword>
<dbReference type="FunFam" id="3.10.250.10:FF:000006">
    <property type="entry name" value="neurotrypsin isoform X2"/>
    <property type="match status" value="4"/>
</dbReference>
<dbReference type="SMART" id="SM00202">
    <property type="entry name" value="SR"/>
    <property type="match status" value="5"/>
</dbReference>
<dbReference type="InterPro" id="IPR003599">
    <property type="entry name" value="Ig_sub"/>
</dbReference>
<comment type="subcellular location">
    <subcellularLocation>
        <location evidence="1">Secreted</location>
    </subcellularLocation>
</comment>
<feature type="domain" description="Ig-like" evidence="10">
    <location>
        <begin position="557"/>
        <end position="642"/>
    </location>
</feature>
<feature type="transmembrane region" description="Helical" evidence="8">
    <location>
        <begin position="748"/>
        <end position="772"/>
    </location>
</feature>
<keyword evidence="6" id="KW-0325">Glycoprotein</keyword>
<feature type="disulfide bond" evidence="7">
    <location>
        <begin position="267"/>
        <end position="331"/>
    </location>
</feature>
<feature type="domain" description="SRCR" evidence="9">
    <location>
        <begin position="242"/>
        <end position="342"/>
    </location>
</feature>
<evidence type="ECO:0000256" key="3">
    <source>
        <dbReference type="ARBA" id="ARBA00022729"/>
    </source>
</evidence>
<feature type="disulfide bond" evidence="7">
    <location>
        <begin position="416"/>
        <end position="426"/>
    </location>
</feature>
<dbReference type="Gene3D" id="3.10.250.10">
    <property type="entry name" value="SRCR-like domain"/>
    <property type="match status" value="5"/>
</dbReference>
<dbReference type="SMART" id="SM00409">
    <property type="entry name" value="IG"/>
    <property type="match status" value="2"/>
</dbReference>
<evidence type="ECO:0000259" key="9">
    <source>
        <dbReference type="PROSITE" id="PS50287"/>
    </source>
</evidence>
<comment type="caution">
    <text evidence="11">The sequence shown here is derived from an EMBL/GenBank/DDBJ whole genome shotgun (WGS) entry which is preliminary data.</text>
</comment>
<dbReference type="EMBL" id="QNUK01000370">
    <property type="protein sequence ID" value="KAF5894520.1"/>
    <property type="molecule type" value="Genomic_DNA"/>
</dbReference>
<feature type="disulfide bond" evidence="7">
    <location>
        <begin position="477"/>
        <end position="541"/>
    </location>
</feature>
<protein>
    <submittedName>
        <fullName evidence="11">Deleted in malignant brain tumors 1 protein-like</fullName>
    </submittedName>
</protein>
<dbReference type="InterPro" id="IPR036179">
    <property type="entry name" value="Ig-like_dom_sf"/>
</dbReference>
<keyword evidence="3" id="KW-0732">Signal</keyword>
<dbReference type="Proteomes" id="UP000727407">
    <property type="component" value="Unassembled WGS sequence"/>
</dbReference>
<dbReference type="PANTHER" id="PTHR19331">
    <property type="entry name" value="SCAVENGER RECEPTOR DOMAIN-CONTAINING"/>
    <property type="match status" value="1"/>
</dbReference>
<evidence type="ECO:0000256" key="7">
    <source>
        <dbReference type="PROSITE-ProRule" id="PRU00196"/>
    </source>
</evidence>
<feature type="domain" description="SRCR" evidence="9">
    <location>
        <begin position="109"/>
        <end position="209"/>
    </location>
</feature>
<accession>A0A8J4TFM4</accession>
<feature type="disulfide bond" evidence="7">
    <location>
        <begin position="29"/>
        <end position="93"/>
    </location>
</feature>
<evidence type="ECO:0000256" key="8">
    <source>
        <dbReference type="SAM" id="Phobius"/>
    </source>
</evidence>
<gene>
    <name evidence="11" type="ORF">DAT39_015773</name>
</gene>
<dbReference type="PROSITE" id="PS00420">
    <property type="entry name" value="SRCR_1"/>
    <property type="match status" value="5"/>
</dbReference>
<dbReference type="SUPFAM" id="SSF56487">
    <property type="entry name" value="SRCR-like"/>
    <property type="match status" value="5"/>
</dbReference>
<dbReference type="PROSITE" id="PS50835">
    <property type="entry name" value="IG_LIKE"/>
    <property type="match status" value="1"/>
</dbReference>
<feature type="disulfide bond" evidence="7">
    <location>
        <begin position="147"/>
        <end position="208"/>
    </location>
</feature>
<dbReference type="InterPro" id="IPR013783">
    <property type="entry name" value="Ig-like_fold"/>
</dbReference>
<keyword evidence="5 7" id="KW-1015">Disulfide bond</keyword>
<dbReference type="PROSITE" id="PS50287">
    <property type="entry name" value="SRCR_2"/>
    <property type="match status" value="5"/>
</dbReference>
<evidence type="ECO:0000259" key="10">
    <source>
        <dbReference type="PROSITE" id="PS50835"/>
    </source>
</evidence>
<keyword evidence="12" id="KW-1185">Reference proteome</keyword>
<feature type="disulfide bond" evidence="7">
    <location>
        <begin position="42"/>
        <end position="103"/>
    </location>
</feature>
<sequence>GANIRLVGGSHSCSGRVEIYYNNQWGTVCHDDWGINDAQVVCRQLGCGDAVRAHQRAAFGRGSGQIWMDNVRCSGRESSITQCTHNGFGSHNCNHGEDAGVTCSDGVNIRLVGGSNSCSGRVEIYYNNQWGTVCHDDWDINDAQVVCRQLGCGIAVSAHHSSTFGWGSGQIWMDDVLCSGRESTITQCTHRGFGINNCNHGEDAGVTCSAMNLPNTTVINVTVAGPLEGRTMDTGDTYGANIRLVGGNDSCSGRVEIYYNNQWGTVCDDDWDINDAQVVCRQLGCGDAVSANQNAAFGQGSGPIWMDDVQCSGRESNITQCTHRGFGSHNCNHGEDAGVTCSDGANIRLVGGSHSCSGRVEVYYNNQWGTVCHDDWGINDAQVVCTQLGCGNAVRAHQSAAFGQGSGKIWMDNIQCSGRESSITQCSHGGFGMHNCGHGEDAGVTCSGLSRVRLVNGTGNCCGRVEIQHKAQWGTVCDDYWDLKDAEVVCRQLGCGKAVSAPRNASFGQGSEPTWLDDVQCTGTESYIDQCSHNGFGKENCGHHEDAGVVCSNLQSPTLTQISPNSVVSPGEILQFRCSAPSPTCISVDFSLYKTGALIKKQTAETTTTFTLTVDGTHQGQYTCDYTYRESNSTSSRSSSITITVVNLQQPRISFTDADGPEVTRGYSFSIICSTEPQYPGGSFHLQLNGSNLIKTQSTIKHSAVFLFPEADSVHQGNYKCTYEVNVSSHTFTSTASEPLFINVKASLAPYIGVGVTVGLLLILVPGIMYFLKTQKKQTFCVNSKKNTQ</sequence>
<name>A0A8J4TFM4_CLAMG</name>
<feature type="domain" description="SRCR" evidence="9">
    <location>
        <begin position="347"/>
        <end position="447"/>
    </location>
</feature>
<evidence type="ECO:0000313" key="12">
    <source>
        <dbReference type="Proteomes" id="UP000727407"/>
    </source>
</evidence>
<dbReference type="GO" id="GO:0016020">
    <property type="term" value="C:membrane"/>
    <property type="evidence" value="ECO:0007669"/>
    <property type="project" value="InterPro"/>
</dbReference>
<keyword evidence="4" id="KW-0677">Repeat</keyword>
<feature type="disulfide bond" evidence="7">
    <location>
        <begin position="385"/>
        <end position="446"/>
    </location>
</feature>
<feature type="disulfide bond" evidence="7">
    <location>
        <begin position="178"/>
        <end position="188"/>
    </location>
</feature>
<feature type="domain" description="SRCR" evidence="9">
    <location>
        <begin position="452"/>
        <end position="552"/>
    </location>
</feature>
<proteinExistence type="predicted"/>
<dbReference type="OrthoDB" id="536948at2759"/>
<evidence type="ECO:0000256" key="6">
    <source>
        <dbReference type="ARBA" id="ARBA00023180"/>
    </source>
</evidence>
<evidence type="ECO:0000313" key="11">
    <source>
        <dbReference type="EMBL" id="KAF5894520.1"/>
    </source>
</evidence>
<dbReference type="Gene3D" id="2.60.40.10">
    <property type="entry name" value="Immunoglobulins"/>
    <property type="match status" value="2"/>
</dbReference>
<feature type="disulfide bond" evidence="7">
    <location>
        <begin position="280"/>
        <end position="341"/>
    </location>
</feature>
<keyword evidence="8" id="KW-1133">Transmembrane helix</keyword>
<dbReference type="AlphaFoldDB" id="A0A8J4TFM4"/>
<dbReference type="PRINTS" id="PR00258">
    <property type="entry name" value="SPERACTRCPTR"/>
</dbReference>
<keyword evidence="8" id="KW-0812">Transmembrane</keyword>
<feature type="disulfide bond" evidence="7">
    <location>
        <begin position="490"/>
        <end position="551"/>
    </location>
</feature>
<feature type="disulfide bond" evidence="7">
    <location>
        <begin position="73"/>
        <end position="83"/>
    </location>
</feature>
<feature type="non-terminal residue" evidence="11">
    <location>
        <position position="789"/>
    </location>
</feature>
<dbReference type="InterPro" id="IPR036772">
    <property type="entry name" value="SRCR-like_dom_sf"/>
</dbReference>
<evidence type="ECO:0000256" key="4">
    <source>
        <dbReference type="ARBA" id="ARBA00022737"/>
    </source>
</evidence>
<dbReference type="SUPFAM" id="SSF48726">
    <property type="entry name" value="Immunoglobulin"/>
    <property type="match status" value="2"/>
</dbReference>
<reference evidence="11" key="1">
    <citation type="submission" date="2020-07" db="EMBL/GenBank/DDBJ databases">
        <title>Clarias magur genome sequencing, assembly and annotation.</title>
        <authorList>
            <person name="Kushwaha B."/>
            <person name="Kumar R."/>
            <person name="Das P."/>
            <person name="Joshi C.G."/>
            <person name="Kumar D."/>
            <person name="Nagpure N.S."/>
            <person name="Pandey M."/>
            <person name="Agarwal S."/>
            <person name="Srivastava S."/>
            <person name="Singh M."/>
            <person name="Sahoo L."/>
            <person name="Jayasankar P."/>
            <person name="Meher P.K."/>
            <person name="Koringa P.G."/>
            <person name="Iquebal M.A."/>
            <person name="Das S.P."/>
            <person name="Bit A."/>
            <person name="Patnaik S."/>
            <person name="Patel N."/>
            <person name="Shah T.M."/>
            <person name="Hinsu A."/>
            <person name="Jena J.K."/>
        </authorList>
    </citation>
    <scope>NUCLEOTIDE SEQUENCE</scope>
    <source>
        <strain evidence="11">CIFAMagur01</strain>
        <tissue evidence="11">Testis</tissue>
    </source>
</reference>
<feature type="disulfide bond" evidence="7">
    <location>
        <begin position="521"/>
        <end position="531"/>
    </location>
</feature>
<evidence type="ECO:0000256" key="1">
    <source>
        <dbReference type="ARBA" id="ARBA00004613"/>
    </source>
</evidence>
<dbReference type="InterPro" id="IPR001190">
    <property type="entry name" value="SRCR"/>
</dbReference>
<dbReference type="InterPro" id="IPR007110">
    <property type="entry name" value="Ig-like_dom"/>
</dbReference>
<feature type="non-terminal residue" evidence="11">
    <location>
        <position position="1"/>
    </location>
</feature>
<dbReference type="Pfam" id="PF00530">
    <property type="entry name" value="SRCR"/>
    <property type="match status" value="5"/>
</dbReference>
<dbReference type="FunFam" id="3.10.250.10:FF:000003">
    <property type="entry name" value="Deleted in malignant brain tumors 1"/>
    <property type="match status" value="1"/>
</dbReference>
<dbReference type="Pfam" id="PF13895">
    <property type="entry name" value="Ig_2"/>
    <property type="match status" value="1"/>
</dbReference>
<feature type="disulfide bond" evidence="7">
    <location>
        <begin position="134"/>
        <end position="198"/>
    </location>
</feature>
<feature type="disulfide bond" evidence="7">
    <location>
        <begin position="311"/>
        <end position="321"/>
    </location>
</feature>
<organism evidence="11 12">
    <name type="scientific">Clarias magur</name>
    <name type="common">Asian catfish</name>
    <name type="synonym">Macropteronotus magur</name>
    <dbReference type="NCBI Taxonomy" id="1594786"/>
    <lineage>
        <taxon>Eukaryota</taxon>
        <taxon>Metazoa</taxon>
        <taxon>Chordata</taxon>
        <taxon>Craniata</taxon>
        <taxon>Vertebrata</taxon>
        <taxon>Euteleostomi</taxon>
        <taxon>Actinopterygii</taxon>
        <taxon>Neopterygii</taxon>
        <taxon>Teleostei</taxon>
        <taxon>Ostariophysi</taxon>
        <taxon>Siluriformes</taxon>
        <taxon>Clariidae</taxon>
        <taxon>Clarias</taxon>
    </lineage>
</organism>